<proteinExistence type="predicted"/>
<dbReference type="AlphaFoldDB" id="A0A0N4WQQ4"/>
<sequence>MACAKPSAVPIPMQLTIGKALTAGSLYGIESILMIPRKCG</sequence>
<accession>A0A0N4WQQ4</accession>
<dbReference type="EMBL" id="UZAF01018333">
    <property type="protein sequence ID" value="VDO50547.1"/>
    <property type="molecule type" value="Genomic_DNA"/>
</dbReference>
<evidence type="ECO:0000313" key="2">
    <source>
        <dbReference type="Proteomes" id="UP000268014"/>
    </source>
</evidence>
<dbReference type="Proteomes" id="UP000268014">
    <property type="component" value="Unassembled WGS sequence"/>
</dbReference>
<evidence type="ECO:0000313" key="3">
    <source>
        <dbReference type="WBParaSite" id="HPLM_0001377501-mRNA-1"/>
    </source>
</evidence>
<reference evidence="1 2" key="2">
    <citation type="submission" date="2018-11" db="EMBL/GenBank/DDBJ databases">
        <authorList>
            <consortium name="Pathogen Informatics"/>
        </authorList>
    </citation>
    <scope>NUCLEOTIDE SEQUENCE [LARGE SCALE GENOMIC DNA]</scope>
    <source>
        <strain evidence="1 2">MHpl1</strain>
    </source>
</reference>
<reference evidence="3" key="1">
    <citation type="submission" date="2017-02" db="UniProtKB">
        <authorList>
            <consortium name="WormBaseParasite"/>
        </authorList>
    </citation>
    <scope>IDENTIFICATION</scope>
</reference>
<name>A0A0N4WQQ4_HAEPC</name>
<organism evidence="3">
    <name type="scientific">Haemonchus placei</name>
    <name type="common">Barber's pole worm</name>
    <dbReference type="NCBI Taxonomy" id="6290"/>
    <lineage>
        <taxon>Eukaryota</taxon>
        <taxon>Metazoa</taxon>
        <taxon>Ecdysozoa</taxon>
        <taxon>Nematoda</taxon>
        <taxon>Chromadorea</taxon>
        <taxon>Rhabditida</taxon>
        <taxon>Rhabditina</taxon>
        <taxon>Rhabditomorpha</taxon>
        <taxon>Strongyloidea</taxon>
        <taxon>Trichostrongylidae</taxon>
        <taxon>Haemonchus</taxon>
    </lineage>
</organism>
<dbReference type="WBParaSite" id="HPLM_0001377501-mRNA-1">
    <property type="protein sequence ID" value="HPLM_0001377501-mRNA-1"/>
    <property type="gene ID" value="HPLM_0001377501"/>
</dbReference>
<evidence type="ECO:0000313" key="1">
    <source>
        <dbReference type="EMBL" id="VDO50547.1"/>
    </source>
</evidence>
<keyword evidence="2" id="KW-1185">Reference proteome</keyword>
<protein>
    <submittedName>
        <fullName evidence="1 3">Uncharacterized protein</fullName>
    </submittedName>
</protein>
<gene>
    <name evidence="1" type="ORF">HPLM_LOCUS13767</name>
</gene>